<dbReference type="GO" id="GO:0003723">
    <property type="term" value="F:RNA binding"/>
    <property type="evidence" value="ECO:0007669"/>
    <property type="project" value="InterPro"/>
</dbReference>
<dbReference type="GO" id="GO:0003724">
    <property type="term" value="F:RNA helicase activity"/>
    <property type="evidence" value="ECO:0007669"/>
    <property type="project" value="InterPro"/>
</dbReference>
<feature type="domain" description="Helicase superfamily 3 single-stranded DNA/RNA virus" evidence="4">
    <location>
        <begin position="70"/>
        <end position="155"/>
    </location>
</feature>
<dbReference type="Gene3D" id="3.40.50.300">
    <property type="entry name" value="P-loop containing nucleotide triphosphate hydrolases"/>
    <property type="match status" value="1"/>
</dbReference>
<accession>A0A8A4WMM2</accession>
<dbReference type="InterPro" id="IPR000605">
    <property type="entry name" value="Helicase_SF3_ssDNA/RNA_vir"/>
</dbReference>
<sequence>MVLYPLGLPTAQGQRSDLQALVAYIEDESHSIPDIATEFPGMYIRYSRGIRDLHAILHPTPPRIDKTKLVILCGPPGTGKSRLAAACARGDAYYKPHGMWWDGYKQHRFVIIDDFYGWIKYDDLLKITDRYPYRVPVKGGFEVFNSDYVFITSNQQCDKWYKFENYEPSALQRRAEVSAWFLGWTHIEYDHDPPPWWYTLLDSAWCVRTIQDIVQSTVSLFE</sequence>
<keyword evidence="3" id="KW-1048">Host nucleus</keyword>
<dbReference type="GO" id="GO:0042025">
    <property type="term" value="C:host cell nucleus"/>
    <property type="evidence" value="ECO:0007669"/>
    <property type="project" value="UniProtKB-SubCell"/>
</dbReference>
<evidence type="ECO:0000259" key="4">
    <source>
        <dbReference type="Pfam" id="PF00910"/>
    </source>
</evidence>
<dbReference type="Pfam" id="PF00910">
    <property type="entry name" value="RNA_helicase"/>
    <property type="match status" value="1"/>
</dbReference>
<comment type="subcellular location">
    <subcellularLocation>
        <location evidence="1">Host nucleus</location>
    </subcellularLocation>
</comment>
<evidence type="ECO:0000256" key="1">
    <source>
        <dbReference type="ARBA" id="ARBA00004147"/>
    </source>
</evidence>
<evidence type="ECO:0000256" key="2">
    <source>
        <dbReference type="ARBA" id="ARBA00014531"/>
    </source>
</evidence>
<dbReference type="SUPFAM" id="SSF52540">
    <property type="entry name" value="P-loop containing nucleoside triphosphate hydrolases"/>
    <property type="match status" value="1"/>
</dbReference>
<name>A0A8A4WMM2_9CIRC</name>
<reference evidence="5" key="1">
    <citation type="submission" date="2020-10" db="EMBL/GenBank/DDBJ databases">
        <title>Cress DNA virus dark matter in the feces of wild birds.</title>
        <authorList>
            <person name="Yang S."/>
            <person name="Zhang W."/>
        </authorList>
    </citation>
    <scope>NUCLEOTIDE SEQUENCE</scope>
    <source>
        <strain evidence="5">Cra70cir15</strain>
    </source>
</reference>
<proteinExistence type="predicted"/>
<organism evidence="5">
    <name type="scientific">Grus japonensis Circoviridae sp</name>
    <dbReference type="NCBI Taxonomy" id="2815001"/>
    <lineage>
        <taxon>Viruses</taxon>
        <taxon>Monodnaviria</taxon>
        <taxon>Shotokuvirae</taxon>
        <taxon>Cressdnaviricota</taxon>
        <taxon>Arfiviricetes</taxon>
        <taxon>Cirlivirales</taxon>
        <taxon>Circoviridae</taxon>
    </lineage>
</organism>
<dbReference type="InterPro" id="IPR027417">
    <property type="entry name" value="P-loop_NTPase"/>
</dbReference>
<dbReference type="EMBL" id="MW182727">
    <property type="protein sequence ID" value="QTD95698.1"/>
    <property type="molecule type" value="Genomic_DNA"/>
</dbReference>
<evidence type="ECO:0000313" key="5">
    <source>
        <dbReference type="EMBL" id="QTD95698.1"/>
    </source>
</evidence>
<evidence type="ECO:0000256" key="3">
    <source>
        <dbReference type="ARBA" id="ARBA00022562"/>
    </source>
</evidence>
<protein>
    <recommendedName>
        <fullName evidence="2">Replication-associated protein</fullName>
    </recommendedName>
</protein>